<dbReference type="Pfam" id="PF01740">
    <property type="entry name" value="STAS"/>
    <property type="match status" value="1"/>
</dbReference>
<dbReference type="EMBL" id="FOGU01000009">
    <property type="protein sequence ID" value="SES29385.1"/>
    <property type="molecule type" value="Genomic_DNA"/>
</dbReference>
<organism evidence="4 5">
    <name type="scientific">Tranquillimonas rosea</name>
    <dbReference type="NCBI Taxonomy" id="641238"/>
    <lineage>
        <taxon>Bacteria</taxon>
        <taxon>Pseudomonadati</taxon>
        <taxon>Pseudomonadota</taxon>
        <taxon>Alphaproteobacteria</taxon>
        <taxon>Rhodobacterales</taxon>
        <taxon>Roseobacteraceae</taxon>
        <taxon>Tranquillimonas</taxon>
    </lineage>
</organism>
<dbReference type="NCBIfam" id="TIGR00377">
    <property type="entry name" value="ant_ant_sig"/>
    <property type="match status" value="1"/>
</dbReference>
<evidence type="ECO:0000313" key="4">
    <source>
        <dbReference type="EMBL" id="SES29385.1"/>
    </source>
</evidence>
<dbReference type="PROSITE" id="PS50801">
    <property type="entry name" value="STAS"/>
    <property type="match status" value="1"/>
</dbReference>
<evidence type="ECO:0000256" key="1">
    <source>
        <dbReference type="ARBA" id="ARBA00009013"/>
    </source>
</evidence>
<dbReference type="STRING" id="641238.SAMN04490244_109124"/>
<dbReference type="PANTHER" id="PTHR33495">
    <property type="entry name" value="ANTI-SIGMA FACTOR ANTAGONIST TM_1081-RELATED-RELATED"/>
    <property type="match status" value="1"/>
</dbReference>
<name>A0A1H9W698_9RHOB</name>
<gene>
    <name evidence="4" type="ORF">SAMN04490244_109124</name>
</gene>
<evidence type="ECO:0000259" key="3">
    <source>
        <dbReference type="PROSITE" id="PS50801"/>
    </source>
</evidence>
<accession>A0A1H9W698</accession>
<dbReference type="InterPro" id="IPR002645">
    <property type="entry name" value="STAS_dom"/>
</dbReference>
<keyword evidence="5" id="KW-1185">Reference proteome</keyword>
<dbReference type="Proteomes" id="UP000198885">
    <property type="component" value="Unassembled WGS sequence"/>
</dbReference>
<dbReference type="SUPFAM" id="SSF52091">
    <property type="entry name" value="SpoIIaa-like"/>
    <property type="match status" value="1"/>
</dbReference>
<dbReference type="RefSeq" id="WP_092695128.1">
    <property type="nucleotide sequence ID" value="NZ_CBDDGO010000004.1"/>
</dbReference>
<protein>
    <recommendedName>
        <fullName evidence="2">Anti-sigma factor antagonist</fullName>
    </recommendedName>
</protein>
<dbReference type="GO" id="GO:0043856">
    <property type="term" value="F:anti-sigma factor antagonist activity"/>
    <property type="evidence" value="ECO:0007669"/>
    <property type="project" value="InterPro"/>
</dbReference>
<dbReference type="InterPro" id="IPR003658">
    <property type="entry name" value="Anti-sigma_ant"/>
</dbReference>
<evidence type="ECO:0000256" key="2">
    <source>
        <dbReference type="RuleBase" id="RU003749"/>
    </source>
</evidence>
<dbReference type="Gene3D" id="3.30.750.24">
    <property type="entry name" value="STAS domain"/>
    <property type="match status" value="1"/>
</dbReference>
<feature type="domain" description="STAS" evidence="3">
    <location>
        <begin position="21"/>
        <end position="111"/>
    </location>
</feature>
<reference evidence="4 5" key="1">
    <citation type="submission" date="2016-10" db="EMBL/GenBank/DDBJ databases">
        <authorList>
            <person name="de Groot N.N."/>
        </authorList>
    </citation>
    <scope>NUCLEOTIDE SEQUENCE [LARGE SCALE GENOMIC DNA]</scope>
    <source>
        <strain evidence="4 5">DSM 23042</strain>
    </source>
</reference>
<proteinExistence type="inferred from homology"/>
<comment type="similarity">
    <text evidence="1 2">Belongs to the anti-sigma-factor antagonist family.</text>
</comment>
<sequence>MIVEVAEHGAVLIVSVTGPRLDAAAAVGFKDSVRAVVRETRAVRVVLDLERVQFLDSSGLGAVIGLKQELAPERRLELAALGPAVRKVFRLTCMERIFAIHADAAAALSVAEDGPTHAC</sequence>
<dbReference type="AlphaFoldDB" id="A0A1H9W698"/>
<dbReference type="CDD" id="cd07043">
    <property type="entry name" value="STAS_anti-anti-sigma_factors"/>
    <property type="match status" value="1"/>
</dbReference>
<dbReference type="InterPro" id="IPR036513">
    <property type="entry name" value="STAS_dom_sf"/>
</dbReference>
<dbReference type="PANTHER" id="PTHR33495:SF2">
    <property type="entry name" value="ANTI-SIGMA FACTOR ANTAGONIST TM_1081-RELATED"/>
    <property type="match status" value="1"/>
</dbReference>
<dbReference type="OrthoDB" id="9796076at2"/>
<evidence type="ECO:0000313" key="5">
    <source>
        <dbReference type="Proteomes" id="UP000198885"/>
    </source>
</evidence>